<gene>
    <name evidence="3" type="ORF">HF690_05525</name>
</gene>
<evidence type="ECO:0000256" key="1">
    <source>
        <dbReference type="SAM" id="MobiDB-lite"/>
    </source>
</evidence>
<feature type="region of interest" description="Disordered" evidence="1">
    <location>
        <begin position="68"/>
        <end position="106"/>
    </location>
</feature>
<sequence>MPKTLAGFLLLAGLILLVWAVIGKPMKIKDMELQELLGWQRILIGGLGVTFMIVSTVLFATRTDRGPIPMMAPQPSSSRPWAENALTHEHNATRVQSDNPDSERPP</sequence>
<keyword evidence="2" id="KW-0472">Membrane</keyword>
<dbReference type="Proteomes" id="UP000541636">
    <property type="component" value="Unassembled WGS sequence"/>
</dbReference>
<dbReference type="EMBL" id="JAAZQD010000002">
    <property type="protein sequence ID" value="NKZ38417.1"/>
    <property type="molecule type" value="Genomic_DNA"/>
</dbReference>
<comment type="caution">
    <text evidence="3">The sequence shown here is derived from an EMBL/GenBank/DDBJ whole genome shotgun (WGS) entry which is preliminary data.</text>
</comment>
<evidence type="ECO:0000313" key="3">
    <source>
        <dbReference type="EMBL" id="NKZ38417.1"/>
    </source>
</evidence>
<dbReference type="AlphaFoldDB" id="A0A846ZL51"/>
<keyword evidence="2" id="KW-1133">Transmembrane helix</keyword>
<organism evidence="3 4">
    <name type="scientific">Oleiagrimonas citrea</name>
    <dbReference type="NCBI Taxonomy" id="1665687"/>
    <lineage>
        <taxon>Bacteria</taxon>
        <taxon>Pseudomonadati</taxon>
        <taxon>Pseudomonadota</taxon>
        <taxon>Gammaproteobacteria</taxon>
        <taxon>Lysobacterales</taxon>
        <taxon>Rhodanobacteraceae</taxon>
        <taxon>Oleiagrimonas</taxon>
    </lineage>
</organism>
<keyword evidence="4" id="KW-1185">Reference proteome</keyword>
<evidence type="ECO:0000256" key="2">
    <source>
        <dbReference type="SAM" id="Phobius"/>
    </source>
</evidence>
<keyword evidence="2" id="KW-0812">Transmembrane</keyword>
<accession>A0A846ZL51</accession>
<protein>
    <submittedName>
        <fullName evidence="3">Uncharacterized protein</fullName>
    </submittedName>
</protein>
<name>A0A846ZL51_9GAMM</name>
<reference evidence="3 4" key="1">
    <citation type="journal article" date="2017" name="Int. J. Syst. Evol. Microbiol.">
        <title>Oleiagrimonas citrea sp. nov., a marine bacterium isolated from tidal flat sediment and emended description of the genus Oleiagrimonas Fang et al. 2015 and Oleiagrimonas soli.</title>
        <authorList>
            <person name="Yang S.H."/>
            <person name="Seo H.S."/>
            <person name="Seong C.N."/>
            <person name="Kwon K.K."/>
        </authorList>
    </citation>
    <scope>NUCLEOTIDE SEQUENCE [LARGE SCALE GENOMIC DNA]</scope>
    <source>
        <strain evidence="3 4">MEBiC09124</strain>
    </source>
</reference>
<feature type="transmembrane region" description="Helical" evidence="2">
    <location>
        <begin position="39"/>
        <end position="61"/>
    </location>
</feature>
<proteinExistence type="predicted"/>
<evidence type="ECO:0000313" key="4">
    <source>
        <dbReference type="Proteomes" id="UP000541636"/>
    </source>
</evidence>
<dbReference type="RefSeq" id="WP_168608739.1">
    <property type="nucleotide sequence ID" value="NZ_JAAZQD010000002.1"/>
</dbReference>